<evidence type="ECO:0000259" key="8">
    <source>
        <dbReference type="Pfam" id="PF03834"/>
    </source>
</evidence>
<dbReference type="PANTHER" id="PTHR12749:SF0">
    <property type="entry name" value="DNA EXCISION REPAIR PROTEIN ERCC-1"/>
    <property type="match status" value="1"/>
</dbReference>
<dbReference type="Gene3D" id="1.10.150.20">
    <property type="entry name" value="5' to 3' exonuclease, C-terminal subdomain"/>
    <property type="match status" value="1"/>
</dbReference>
<name>A0A061F3Z1_THECC</name>
<dbReference type="Gene3D" id="3.40.50.10130">
    <property type="match status" value="1"/>
</dbReference>
<evidence type="ECO:0000313" key="10">
    <source>
        <dbReference type="Proteomes" id="UP000026915"/>
    </source>
</evidence>
<dbReference type="FunFam" id="3.40.50.10130:FF:000001">
    <property type="entry name" value="DNA excision repair protein ERCC-1"/>
    <property type="match status" value="1"/>
</dbReference>
<keyword evidence="10" id="KW-1185">Reference proteome</keyword>
<dbReference type="InterPro" id="IPR010994">
    <property type="entry name" value="RuvA_2-like"/>
</dbReference>
<keyword evidence="5" id="KW-0234">DNA repair</keyword>
<keyword evidence="6" id="KW-0539">Nucleus</keyword>
<dbReference type="SUPFAM" id="SSF47781">
    <property type="entry name" value="RuvA domain 2-like"/>
    <property type="match status" value="1"/>
</dbReference>
<comment type="subcellular location">
    <subcellularLocation>
        <location evidence="1">Nucleus</location>
    </subcellularLocation>
</comment>
<comment type="similarity">
    <text evidence="2">Belongs to the ERCC1/RAD10/SWI10 family.</text>
</comment>
<dbReference type="InterPro" id="IPR047260">
    <property type="entry name" value="ERCC1-like_central_dom"/>
</dbReference>
<gene>
    <name evidence="9" type="ORF">TCM_026595</name>
</gene>
<evidence type="ECO:0000256" key="5">
    <source>
        <dbReference type="ARBA" id="ARBA00023204"/>
    </source>
</evidence>
<keyword evidence="3" id="KW-0227">DNA damage</keyword>
<dbReference type="Proteomes" id="UP000026915">
    <property type="component" value="Chromosome 5"/>
</dbReference>
<protein>
    <submittedName>
        <fullName evidence="9">Nucleotide repair protein, putative isoform 4</fullName>
    </submittedName>
</protein>
<feature type="region of interest" description="Disordered" evidence="7">
    <location>
        <begin position="203"/>
        <end position="252"/>
    </location>
</feature>
<feature type="domain" description="ERCC1-like central" evidence="8">
    <location>
        <begin position="32"/>
        <end position="144"/>
    </location>
</feature>
<dbReference type="NCBIfam" id="TIGR00597">
    <property type="entry name" value="rad10"/>
    <property type="match status" value="1"/>
</dbReference>
<evidence type="ECO:0000313" key="9">
    <source>
        <dbReference type="EMBL" id="EOY11412.1"/>
    </source>
</evidence>
<evidence type="ECO:0000256" key="2">
    <source>
        <dbReference type="ARBA" id="ARBA00008283"/>
    </source>
</evidence>
<dbReference type="InterPro" id="IPR004579">
    <property type="entry name" value="ERCC1/RAD10/SWI10"/>
</dbReference>
<organism evidence="9 10">
    <name type="scientific">Theobroma cacao</name>
    <name type="common">Cacao</name>
    <name type="synonym">Cocoa</name>
    <dbReference type="NCBI Taxonomy" id="3641"/>
    <lineage>
        <taxon>Eukaryota</taxon>
        <taxon>Viridiplantae</taxon>
        <taxon>Streptophyta</taxon>
        <taxon>Embryophyta</taxon>
        <taxon>Tracheophyta</taxon>
        <taxon>Spermatophyta</taxon>
        <taxon>Magnoliopsida</taxon>
        <taxon>eudicotyledons</taxon>
        <taxon>Gunneridae</taxon>
        <taxon>Pentapetalae</taxon>
        <taxon>rosids</taxon>
        <taxon>malvids</taxon>
        <taxon>Malvales</taxon>
        <taxon>Malvaceae</taxon>
        <taxon>Byttnerioideae</taxon>
        <taxon>Theobroma</taxon>
    </lineage>
</organism>
<evidence type="ECO:0000256" key="1">
    <source>
        <dbReference type="ARBA" id="ARBA00004123"/>
    </source>
</evidence>
<proteinExistence type="inferred from homology"/>
<dbReference type="AlphaFoldDB" id="A0A061F3Z1"/>
<accession>A0A061F3Z1</accession>
<dbReference type="GO" id="GO:0003684">
    <property type="term" value="F:damaged DNA binding"/>
    <property type="evidence" value="ECO:0007669"/>
    <property type="project" value="InterPro"/>
</dbReference>
<evidence type="ECO:0000256" key="3">
    <source>
        <dbReference type="ARBA" id="ARBA00022763"/>
    </source>
</evidence>
<dbReference type="InterPro" id="IPR011335">
    <property type="entry name" value="Restrct_endonuc-II-like"/>
</dbReference>
<dbReference type="SUPFAM" id="SSF52980">
    <property type="entry name" value="Restriction endonuclease-like"/>
    <property type="match status" value="1"/>
</dbReference>
<evidence type="ECO:0000256" key="6">
    <source>
        <dbReference type="ARBA" id="ARBA00023242"/>
    </source>
</evidence>
<evidence type="ECO:0000256" key="7">
    <source>
        <dbReference type="SAM" id="MobiDB-lite"/>
    </source>
</evidence>
<dbReference type="EMBL" id="CM001883">
    <property type="protein sequence ID" value="EOY11412.1"/>
    <property type="molecule type" value="Genomic_DNA"/>
</dbReference>
<keyword evidence="4" id="KW-0238">DNA-binding</keyword>
<sequence length="298" mass="32852">PSSSAAAAAASASASPVAASSSSNSSQSRNAILVSHRQKGNPLLKHIRNVRWAFADIVCDYLLGQNSCALYLSLRYHLLHPDYLYYRIRELQKNFKLRVVLCHVDVEDVVKPLLEVTKTALLHDCTLLCGWSLEECGRYLETIKVYENKPADLIQGQMDTDYLSRTLASIMDASMEDLARCPGIGERKVKRLYDTFHEPFKRVISSNPPVPETPILKEAEPCSASEATEAEKDTEDTSKRRKKEPEMNVKSALTAAFARYAGKISKKSTKSKGKERGGTSAAAEPVAATKNSKEGVET</sequence>
<reference evidence="9 10" key="1">
    <citation type="journal article" date="2013" name="Genome Biol.">
        <title>The genome sequence of the most widely cultivated cacao type and its use to identify candidate genes regulating pod color.</title>
        <authorList>
            <person name="Motamayor J.C."/>
            <person name="Mockaitis K."/>
            <person name="Schmutz J."/>
            <person name="Haiminen N."/>
            <person name="Iii D.L."/>
            <person name="Cornejo O."/>
            <person name="Findley S.D."/>
            <person name="Zheng P."/>
            <person name="Utro F."/>
            <person name="Royaert S."/>
            <person name="Saski C."/>
            <person name="Jenkins J."/>
            <person name="Podicheti R."/>
            <person name="Zhao M."/>
            <person name="Scheffler B.E."/>
            <person name="Stack J.C."/>
            <person name="Feltus F.A."/>
            <person name="Mustiga G.M."/>
            <person name="Amores F."/>
            <person name="Phillips W."/>
            <person name="Marelli J.P."/>
            <person name="May G.D."/>
            <person name="Shapiro H."/>
            <person name="Ma J."/>
            <person name="Bustamante C.D."/>
            <person name="Schnell R.J."/>
            <person name="Main D."/>
            <person name="Gilbert D."/>
            <person name="Parida L."/>
            <person name="Kuhn D.N."/>
        </authorList>
    </citation>
    <scope>NUCLEOTIDE SEQUENCE [LARGE SCALE GENOMIC DNA]</scope>
    <source>
        <strain evidence="10">cv. Matina 1-6</strain>
    </source>
</reference>
<dbReference type="CDD" id="cd22325">
    <property type="entry name" value="ERCC1_C-like"/>
    <property type="match status" value="1"/>
</dbReference>
<feature type="region of interest" description="Disordered" evidence="7">
    <location>
        <begin position="264"/>
        <end position="298"/>
    </location>
</feature>
<dbReference type="PANTHER" id="PTHR12749">
    <property type="entry name" value="EXCISION REPAIR CROSS-COMPLEMENTING 1 ERCC1"/>
    <property type="match status" value="1"/>
</dbReference>
<dbReference type="HOGENOM" id="CLU_041616_4_0_1"/>
<feature type="region of interest" description="Disordered" evidence="7">
    <location>
        <begin position="1"/>
        <end position="24"/>
    </location>
</feature>
<feature type="compositionally biased region" description="Basic and acidic residues" evidence="7">
    <location>
        <begin position="229"/>
        <end position="247"/>
    </location>
</feature>
<feature type="non-terminal residue" evidence="9">
    <location>
        <position position="1"/>
    </location>
</feature>
<evidence type="ECO:0000256" key="4">
    <source>
        <dbReference type="ARBA" id="ARBA00023125"/>
    </source>
</evidence>
<dbReference type="GO" id="GO:0006310">
    <property type="term" value="P:DNA recombination"/>
    <property type="evidence" value="ECO:0007669"/>
    <property type="project" value="UniProtKB-ARBA"/>
</dbReference>
<dbReference type="GO" id="GO:0006302">
    <property type="term" value="P:double-strand break repair"/>
    <property type="evidence" value="ECO:0007669"/>
    <property type="project" value="UniProtKB-ARBA"/>
</dbReference>
<dbReference type="Gramene" id="EOY11412">
    <property type="protein sequence ID" value="EOY11412"/>
    <property type="gene ID" value="TCM_026595"/>
</dbReference>
<dbReference type="GO" id="GO:0005634">
    <property type="term" value="C:nucleus"/>
    <property type="evidence" value="ECO:0007669"/>
    <property type="project" value="UniProtKB-SubCell"/>
</dbReference>
<dbReference type="Pfam" id="PF03834">
    <property type="entry name" value="Rad10"/>
    <property type="match status" value="1"/>
</dbReference>